<dbReference type="RefSeq" id="WP_132128277.1">
    <property type="nucleotide sequence ID" value="NZ_SMAD01000002.1"/>
</dbReference>
<dbReference type="Gene3D" id="3.30.750.44">
    <property type="match status" value="1"/>
</dbReference>
<dbReference type="SMART" id="SM00228">
    <property type="entry name" value="PDZ"/>
    <property type="match status" value="1"/>
</dbReference>
<dbReference type="PROSITE" id="PS50106">
    <property type="entry name" value="PDZ"/>
    <property type="match status" value="1"/>
</dbReference>
<protein>
    <submittedName>
        <fullName evidence="7">Carboxyl-terminal processing protease</fullName>
    </submittedName>
</protein>
<name>A0A4R3KYW9_9SPHI</name>
<sequence>MKKYKRDTCLRVMAGVVLGGAFLLFSFRAADDLFDISKNLDIMTSIYREINVNYVDEIEAGEVMQKGIEGMLSTLDPYTEFIPESDIDEFKLNYVSTEYGGIGALIMSRSGGVYISEIYEDFPAWKAGLRAGDEILEIDGIPVPGKNPEEVSELLKGPRNSDLKLVARRPGQEKLIEKNIKRGGIHFNNVSYFGTVDDKTGYIKLDKFLEDASDEVKEAFLELKEEEQINSLILDLRGNGGGILQEAVKIVGFFVENGDTVVIQKGKDNRNVIAYRSSGKPLDMEIPLAVLVDKNTASASEIVAGAFQDFDRAVIVGQRTFGKGLVQQTLRMPYNTLLKMTIAKYYTPSGRCIQALDYAHRAMDGSAARIADSLISEFYTGNGRQVYDGSGIYPDIHTEPMRYSNVTYSIMNNLYHFDYATEFRNQHNNISPVASFSINDEIYEDFIGWLEEKNFDYHTSSEQLMDRLKEVTAKEKRFKDLEPEYEALLEKLQHNKSEDLLTFRPEITQLLENEIVSRYYFQEGRILSSLKYDKDVEQAVNTLGDQQLYASILKGAGEYKTIGKPVSILARANHDNLESAPSGIQDETAIPLEQEN</sequence>
<dbReference type="InterPro" id="IPR036034">
    <property type="entry name" value="PDZ_sf"/>
</dbReference>
<dbReference type="InterPro" id="IPR001478">
    <property type="entry name" value="PDZ"/>
</dbReference>
<dbReference type="SUPFAM" id="SSF52096">
    <property type="entry name" value="ClpP/crotonase"/>
    <property type="match status" value="1"/>
</dbReference>
<dbReference type="GO" id="GO:0007165">
    <property type="term" value="P:signal transduction"/>
    <property type="evidence" value="ECO:0007669"/>
    <property type="project" value="TreeGrafter"/>
</dbReference>
<keyword evidence="4 5" id="KW-0720">Serine protease</keyword>
<dbReference type="CDD" id="cd07560">
    <property type="entry name" value="Peptidase_S41_CPP"/>
    <property type="match status" value="1"/>
</dbReference>
<dbReference type="NCBIfam" id="TIGR00225">
    <property type="entry name" value="prc"/>
    <property type="match status" value="1"/>
</dbReference>
<dbReference type="GO" id="GO:0004175">
    <property type="term" value="F:endopeptidase activity"/>
    <property type="evidence" value="ECO:0007669"/>
    <property type="project" value="TreeGrafter"/>
</dbReference>
<dbReference type="OrthoDB" id="9812068at2"/>
<evidence type="ECO:0000313" key="8">
    <source>
        <dbReference type="Proteomes" id="UP000295807"/>
    </source>
</evidence>
<organism evidence="7 8">
    <name type="scientific">Anseongella ginsenosidimutans</name>
    <dbReference type="NCBI Taxonomy" id="496056"/>
    <lineage>
        <taxon>Bacteria</taxon>
        <taxon>Pseudomonadati</taxon>
        <taxon>Bacteroidota</taxon>
        <taxon>Sphingobacteriia</taxon>
        <taxon>Sphingobacteriales</taxon>
        <taxon>Sphingobacteriaceae</taxon>
        <taxon>Anseongella</taxon>
    </lineage>
</organism>
<dbReference type="Proteomes" id="UP000295807">
    <property type="component" value="Unassembled WGS sequence"/>
</dbReference>
<evidence type="ECO:0000256" key="1">
    <source>
        <dbReference type="ARBA" id="ARBA00009179"/>
    </source>
</evidence>
<evidence type="ECO:0000256" key="4">
    <source>
        <dbReference type="ARBA" id="ARBA00022825"/>
    </source>
</evidence>
<evidence type="ECO:0000256" key="5">
    <source>
        <dbReference type="RuleBase" id="RU004404"/>
    </source>
</evidence>
<dbReference type="Gene3D" id="3.90.226.10">
    <property type="entry name" value="2-enoyl-CoA Hydratase, Chain A, domain 1"/>
    <property type="match status" value="1"/>
</dbReference>
<dbReference type="InterPro" id="IPR041489">
    <property type="entry name" value="PDZ_6"/>
</dbReference>
<dbReference type="AlphaFoldDB" id="A0A4R3KYW9"/>
<dbReference type="InterPro" id="IPR029045">
    <property type="entry name" value="ClpP/crotonase-like_dom_sf"/>
</dbReference>
<evidence type="ECO:0000256" key="3">
    <source>
        <dbReference type="ARBA" id="ARBA00022801"/>
    </source>
</evidence>
<dbReference type="SUPFAM" id="SSF50156">
    <property type="entry name" value="PDZ domain-like"/>
    <property type="match status" value="1"/>
</dbReference>
<gene>
    <name evidence="7" type="ORF">EDD80_102386</name>
</gene>
<dbReference type="Gene3D" id="2.30.42.10">
    <property type="match status" value="1"/>
</dbReference>
<dbReference type="Pfam" id="PF03572">
    <property type="entry name" value="Peptidase_S41"/>
    <property type="match status" value="1"/>
</dbReference>
<feature type="domain" description="PDZ" evidence="6">
    <location>
        <begin position="91"/>
        <end position="170"/>
    </location>
</feature>
<dbReference type="CDD" id="cd06782">
    <property type="entry name" value="cpPDZ_CPP-like"/>
    <property type="match status" value="1"/>
</dbReference>
<reference evidence="7 8" key="1">
    <citation type="submission" date="2019-03" db="EMBL/GenBank/DDBJ databases">
        <title>Genomic Encyclopedia of Type Strains, Phase IV (KMG-IV): sequencing the most valuable type-strain genomes for metagenomic binning, comparative biology and taxonomic classification.</title>
        <authorList>
            <person name="Goeker M."/>
        </authorList>
    </citation>
    <scope>NUCLEOTIDE SEQUENCE [LARGE SCALE GENOMIC DNA]</scope>
    <source>
        <strain evidence="7 8">DSM 21100</strain>
    </source>
</reference>
<evidence type="ECO:0000256" key="2">
    <source>
        <dbReference type="ARBA" id="ARBA00022670"/>
    </source>
</evidence>
<dbReference type="SMART" id="SM00245">
    <property type="entry name" value="TSPc"/>
    <property type="match status" value="1"/>
</dbReference>
<dbReference type="PANTHER" id="PTHR32060">
    <property type="entry name" value="TAIL-SPECIFIC PROTEASE"/>
    <property type="match status" value="1"/>
</dbReference>
<dbReference type="EMBL" id="SMAD01000002">
    <property type="protein sequence ID" value="TCS89192.1"/>
    <property type="molecule type" value="Genomic_DNA"/>
</dbReference>
<dbReference type="GO" id="GO:0008236">
    <property type="term" value="F:serine-type peptidase activity"/>
    <property type="evidence" value="ECO:0007669"/>
    <property type="project" value="UniProtKB-KW"/>
</dbReference>
<keyword evidence="3 5" id="KW-0378">Hydrolase</keyword>
<dbReference type="InterPro" id="IPR004447">
    <property type="entry name" value="Peptidase_S41A"/>
</dbReference>
<dbReference type="GO" id="GO:0006508">
    <property type="term" value="P:proteolysis"/>
    <property type="evidence" value="ECO:0007669"/>
    <property type="project" value="UniProtKB-KW"/>
</dbReference>
<evidence type="ECO:0000313" key="7">
    <source>
        <dbReference type="EMBL" id="TCS89192.1"/>
    </source>
</evidence>
<comment type="caution">
    <text evidence="7">The sequence shown here is derived from an EMBL/GenBank/DDBJ whole genome shotgun (WGS) entry which is preliminary data.</text>
</comment>
<evidence type="ECO:0000259" key="6">
    <source>
        <dbReference type="PROSITE" id="PS50106"/>
    </source>
</evidence>
<keyword evidence="8" id="KW-1185">Reference proteome</keyword>
<proteinExistence type="inferred from homology"/>
<keyword evidence="2 5" id="KW-0645">Protease</keyword>
<accession>A0A4R3KYW9</accession>
<dbReference type="PANTHER" id="PTHR32060:SF30">
    <property type="entry name" value="CARBOXY-TERMINAL PROCESSING PROTEASE CTPA"/>
    <property type="match status" value="1"/>
</dbReference>
<dbReference type="InterPro" id="IPR005151">
    <property type="entry name" value="Tail-specific_protease"/>
</dbReference>
<comment type="similarity">
    <text evidence="1 5">Belongs to the peptidase S41A family.</text>
</comment>
<dbReference type="Pfam" id="PF17820">
    <property type="entry name" value="PDZ_6"/>
    <property type="match status" value="1"/>
</dbReference>
<dbReference type="GO" id="GO:0030288">
    <property type="term" value="C:outer membrane-bounded periplasmic space"/>
    <property type="evidence" value="ECO:0007669"/>
    <property type="project" value="TreeGrafter"/>
</dbReference>